<evidence type="ECO:0000313" key="1">
    <source>
        <dbReference type="EMBL" id="KAF9464942.1"/>
    </source>
</evidence>
<evidence type="ECO:0000313" key="2">
    <source>
        <dbReference type="Proteomes" id="UP000807353"/>
    </source>
</evidence>
<dbReference type="Gene3D" id="3.30.420.10">
    <property type="entry name" value="Ribonuclease H-like superfamily/Ribonuclease H"/>
    <property type="match status" value="1"/>
</dbReference>
<dbReference type="EMBL" id="MU150250">
    <property type="protein sequence ID" value="KAF9464942.1"/>
    <property type="molecule type" value="Genomic_DNA"/>
</dbReference>
<organism evidence="1 2">
    <name type="scientific">Collybia nuda</name>
    <dbReference type="NCBI Taxonomy" id="64659"/>
    <lineage>
        <taxon>Eukaryota</taxon>
        <taxon>Fungi</taxon>
        <taxon>Dikarya</taxon>
        <taxon>Basidiomycota</taxon>
        <taxon>Agaricomycotina</taxon>
        <taxon>Agaricomycetes</taxon>
        <taxon>Agaricomycetidae</taxon>
        <taxon>Agaricales</taxon>
        <taxon>Tricholomatineae</taxon>
        <taxon>Clitocybaceae</taxon>
        <taxon>Collybia</taxon>
    </lineage>
</organism>
<reference evidence="1" key="1">
    <citation type="submission" date="2020-11" db="EMBL/GenBank/DDBJ databases">
        <authorList>
            <consortium name="DOE Joint Genome Institute"/>
            <person name="Ahrendt S."/>
            <person name="Riley R."/>
            <person name="Andreopoulos W."/>
            <person name="Labutti K."/>
            <person name="Pangilinan J."/>
            <person name="Ruiz-Duenas F.J."/>
            <person name="Barrasa J.M."/>
            <person name="Sanchez-Garcia M."/>
            <person name="Camarero S."/>
            <person name="Miyauchi S."/>
            <person name="Serrano A."/>
            <person name="Linde D."/>
            <person name="Babiker R."/>
            <person name="Drula E."/>
            <person name="Ayuso-Fernandez I."/>
            <person name="Pacheco R."/>
            <person name="Padilla G."/>
            <person name="Ferreira P."/>
            <person name="Barriuso J."/>
            <person name="Kellner H."/>
            <person name="Castanera R."/>
            <person name="Alfaro M."/>
            <person name="Ramirez L."/>
            <person name="Pisabarro A.G."/>
            <person name="Kuo A."/>
            <person name="Tritt A."/>
            <person name="Lipzen A."/>
            <person name="He G."/>
            <person name="Yan M."/>
            <person name="Ng V."/>
            <person name="Cullen D."/>
            <person name="Martin F."/>
            <person name="Rosso M.-N."/>
            <person name="Henrissat B."/>
            <person name="Hibbett D."/>
            <person name="Martinez A.T."/>
            <person name="Grigoriev I.V."/>
        </authorList>
    </citation>
    <scope>NUCLEOTIDE SEQUENCE</scope>
    <source>
        <strain evidence="1">CBS 247.69</strain>
    </source>
</reference>
<dbReference type="AlphaFoldDB" id="A0A9P5Y7E1"/>
<comment type="caution">
    <text evidence="1">The sequence shown here is derived from an EMBL/GenBank/DDBJ whole genome shotgun (WGS) entry which is preliminary data.</text>
</comment>
<evidence type="ECO:0008006" key="3">
    <source>
        <dbReference type="Google" id="ProtNLM"/>
    </source>
</evidence>
<dbReference type="OrthoDB" id="3253907at2759"/>
<dbReference type="Proteomes" id="UP000807353">
    <property type="component" value="Unassembled WGS sequence"/>
</dbReference>
<name>A0A9P5Y7E1_9AGAR</name>
<dbReference type="InterPro" id="IPR036397">
    <property type="entry name" value="RNaseH_sf"/>
</dbReference>
<gene>
    <name evidence="1" type="ORF">BDZ94DRAFT_1160912</name>
</gene>
<sequence>MTIFINGAYNLTEHGEATSGGGAWIQENSNRNLSIRINDTLASKDSGELTTILESSYQITSGTQITFIIQSPTILKNLTINLASQESRGWINTQDKTLYKAIVAELRLRGSPTLLRTYNPRETKQKNLAKILAQEGLQKQQNPENHPQPIPELDISGICLAGATQALLYKGIQEQRKTAPRRKTLCLLDRSRYAAKQLSGKTMTDAELWKSIRQRSHLPKGIRNFLWKNLHDAFKIGEYWRNIPTLEHQGYCNLRPNCLGEETMEHILLECQVSSATNLWKIAKTLWLKKDPKWPEIIYGIILACNTADFQARGKTQPGKNRLFAIIISETAYLIWKIRCERVFQGDKPLEAIHSKKALENRWLQCINTCLKLDQLQANHSKYGKKAMKESLVMDTWSGILMDEENLPKNWIWQSSVLVGIDPH</sequence>
<accession>A0A9P5Y7E1</accession>
<protein>
    <recommendedName>
        <fullName evidence="3">Reverse transcriptase zinc-binding domain-containing protein</fullName>
    </recommendedName>
</protein>
<dbReference type="GO" id="GO:0003676">
    <property type="term" value="F:nucleic acid binding"/>
    <property type="evidence" value="ECO:0007669"/>
    <property type="project" value="InterPro"/>
</dbReference>
<proteinExistence type="predicted"/>
<keyword evidence="2" id="KW-1185">Reference proteome</keyword>